<gene>
    <name evidence="2" type="ORF">Godav_001499</name>
</gene>
<proteinExistence type="predicted"/>
<dbReference type="EMBL" id="JABFAC010000013">
    <property type="protein sequence ID" value="MBA0632823.1"/>
    <property type="molecule type" value="Genomic_DNA"/>
</dbReference>
<protein>
    <submittedName>
        <fullName evidence="2">Uncharacterized protein</fullName>
    </submittedName>
</protein>
<evidence type="ECO:0000313" key="2">
    <source>
        <dbReference type="EMBL" id="MBA0632823.1"/>
    </source>
</evidence>
<sequence length="125" mass="14182">MLCFLSLIKQDPQEVIMFTDMAVEAARMREETRRMNELLRSLQLALREKAKEYEMLKKKKQSMVAKEAPKLKMVDDFMLFLAAIDKNDGENALNFDEKAMMNSILAMMNGGNNGELAADGGKKEA</sequence>
<dbReference type="AlphaFoldDB" id="A0A7J8T3Q5"/>
<accession>A0A7J8T3Q5</accession>
<evidence type="ECO:0000313" key="3">
    <source>
        <dbReference type="Proteomes" id="UP000593561"/>
    </source>
</evidence>
<dbReference type="Proteomes" id="UP000593561">
    <property type="component" value="Unassembled WGS sequence"/>
</dbReference>
<keyword evidence="1" id="KW-0175">Coiled coil</keyword>
<name>A0A7J8T3Q5_GOSDV</name>
<organism evidence="2 3">
    <name type="scientific">Gossypium davidsonii</name>
    <name type="common">Davidson's cotton</name>
    <name type="synonym">Gossypium klotzschianum subsp. davidsonii</name>
    <dbReference type="NCBI Taxonomy" id="34287"/>
    <lineage>
        <taxon>Eukaryota</taxon>
        <taxon>Viridiplantae</taxon>
        <taxon>Streptophyta</taxon>
        <taxon>Embryophyta</taxon>
        <taxon>Tracheophyta</taxon>
        <taxon>Spermatophyta</taxon>
        <taxon>Magnoliopsida</taxon>
        <taxon>eudicotyledons</taxon>
        <taxon>Gunneridae</taxon>
        <taxon>Pentapetalae</taxon>
        <taxon>rosids</taxon>
        <taxon>malvids</taxon>
        <taxon>Malvales</taxon>
        <taxon>Malvaceae</taxon>
        <taxon>Malvoideae</taxon>
        <taxon>Gossypium</taxon>
    </lineage>
</organism>
<comment type="caution">
    <text evidence="2">The sequence shown here is derived from an EMBL/GenBank/DDBJ whole genome shotgun (WGS) entry which is preliminary data.</text>
</comment>
<feature type="coiled-coil region" evidence="1">
    <location>
        <begin position="25"/>
        <end position="66"/>
    </location>
</feature>
<keyword evidence="3" id="KW-1185">Reference proteome</keyword>
<reference evidence="2 3" key="1">
    <citation type="journal article" date="2019" name="Genome Biol. Evol.">
        <title>Insights into the evolution of the New World diploid cottons (Gossypium, subgenus Houzingenia) based on genome sequencing.</title>
        <authorList>
            <person name="Grover C.E."/>
            <person name="Arick M.A. 2nd"/>
            <person name="Thrash A."/>
            <person name="Conover J.L."/>
            <person name="Sanders W.S."/>
            <person name="Peterson D.G."/>
            <person name="Frelichowski J.E."/>
            <person name="Scheffler J.A."/>
            <person name="Scheffler B.E."/>
            <person name="Wendel J.F."/>
        </authorList>
    </citation>
    <scope>NUCLEOTIDE SEQUENCE [LARGE SCALE GENOMIC DNA]</scope>
    <source>
        <strain evidence="2">27</strain>
        <tissue evidence="2">Leaf</tissue>
    </source>
</reference>
<evidence type="ECO:0000256" key="1">
    <source>
        <dbReference type="SAM" id="Coils"/>
    </source>
</evidence>